<comment type="subcellular location">
    <subcellularLocation>
        <location evidence="3">Cytoplasm</location>
    </subcellularLocation>
    <subcellularLocation>
        <location evidence="3">Nucleus</location>
    </subcellularLocation>
</comment>
<name>X6ND45_RETFI</name>
<dbReference type="Gene3D" id="3.60.20.10">
    <property type="entry name" value="Glutamine Phosphoribosylpyrophosphate, subunit 1, domain 1"/>
    <property type="match status" value="1"/>
</dbReference>
<dbReference type="SMART" id="SM00948">
    <property type="entry name" value="Proteasome_A_N"/>
    <property type="match status" value="1"/>
</dbReference>
<keyword evidence="3" id="KW-0963">Cytoplasm</keyword>
<comment type="similarity">
    <text evidence="2 3">Belongs to the peptidase T1A family.</text>
</comment>
<dbReference type="PANTHER" id="PTHR11599">
    <property type="entry name" value="PROTEASOME SUBUNIT ALPHA/BETA"/>
    <property type="match status" value="1"/>
</dbReference>
<evidence type="ECO:0000313" key="5">
    <source>
        <dbReference type="EMBL" id="ETO23818.1"/>
    </source>
</evidence>
<gene>
    <name evidence="5" type="ORF">RFI_13350</name>
</gene>
<keyword evidence="3" id="KW-0539">Nucleus</keyword>
<dbReference type="InterPro" id="IPR023332">
    <property type="entry name" value="Proteasome_alpha-type"/>
</dbReference>
<dbReference type="GO" id="GO:0005737">
    <property type="term" value="C:cytoplasm"/>
    <property type="evidence" value="ECO:0007669"/>
    <property type="project" value="UniProtKB-SubCell"/>
</dbReference>
<dbReference type="Pfam" id="PF10584">
    <property type="entry name" value="Proteasome_A_N"/>
    <property type="match status" value="1"/>
</dbReference>
<dbReference type="OMA" id="HQQPLHM"/>
<dbReference type="PROSITE" id="PS00388">
    <property type="entry name" value="PROTEASOME_ALPHA_1"/>
    <property type="match status" value="1"/>
</dbReference>
<dbReference type="AlphaFoldDB" id="X6ND45"/>
<dbReference type="InterPro" id="IPR001353">
    <property type="entry name" value="Proteasome_sua/b"/>
</dbReference>
<comment type="subunit">
    <text evidence="3">The 26S proteasome consists of a 20S proteasome core and two 19S regulatory subunits.</text>
</comment>
<protein>
    <recommendedName>
        <fullName evidence="3">Proteasome subunit alpha type</fullName>
    </recommendedName>
</protein>
<feature type="domain" description="Proteasome alpha-type subunits" evidence="4">
    <location>
        <begin position="4"/>
        <end position="26"/>
    </location>
</feature>
<evidence type="ECO:0000256" key="3">
    <source>
        <dbReference type="RuleBase" id="RU000551"/>
    </source>
</evidence>
<keyword evidence="6" id="KW-1185">Reference proteome</keyword>
<accession>X6ND45</accession>
<dbReference type="GO" id="GO:0006511">
    <property type="term" value="P:ubiquitin-dependent protein catabolic process"/>
    <property type="evidence" value="ECO:0007669"/>
    <property type="project" value="InterPro"/>
</dbReference>
<evidence type="ECO:0000256" key="2">
    <source>
        <dbReference type="PROSITE-ProRule" id="PRU00808"/>
    </source>
</evidence>
<dbReference type="GO" id="GO:0005634">
    <property type="term" value="C:nucleus"/>
    <property type="evidence" value="ECO:0007669"/>
    <property type="project" value="UniProtKB-SubCell"/>
</dbReference>
<sequence>MSGYDRAITVFSPDGHLFQVEYAMEAVKQGAAALAIRTKDAIIFAAENRSPAKLQKRSNLRKILGDLFCLFVLVDDHLVAVCAGLTADARVLINRARVQCQSYRLTIEDAPPVHSIASYIAELQQQYTVRGGRRPFGLSTLIGGWNVDGKTVQLYQTTPSGIYSEWKANAIGRKVDLFFFFFEVV</sequence>
<dbReference type="InterPro" id="IPR000426">
    <property type="entry name" value="Proteasome_asu_N"/>
</dbReference>
<dbReference type="Proteomes" id="UP000023152">
    <property type="component" value="Unassembled WGS sequence"/>
</dbReference>
<dbReference type="OrthoDB" id="3145928at2759"/>
<dbReference type="InterPro" id="IPR050115">
    <property type="entry name" value="Proteasome_alpha"/>
</dbReference>
<dbReference type="InterPro" id="IPR029055">
    <property type="entry name" value="Ntn_hydrolases_N"/>
</dbReference>
<reference evidence="5 6" key="1">
    <citation type="journal article" date="2013" name="Curr. Biol.">
        <title>The Genome of the Foraminiferan Reticulomyxa filosa.</title>
        <authorList>
            <person name="Glockner G."/>
            <person name="Hulsmann N."/>
            <person name="Schleicher M."/>
            <person name="Noegel A.A."/>
            <person name="Eichinger L."/>
            <person name="Gallinger C."/>
            <person name="Pawlowski J."/>
            <person name="Sierra R."/>
            <person name="Euteneuer U."/>
            <person name="Pillet L."/>
            <person name="Moustafa A."/>
            <person name="Platzer M."/>
            <person name="Groth M."/>
            <person name="Szafranski K."/>
            <person name="Schliwa M."/>
        </authorList>
    </citation>
    <scope>NUCLEOTIDE SEQUENCE [LARGE SCALE GENOMIC DNA]</scope>
</reference>
<proteinExistence type="inferred from homology"/>
<organism evidence="5 6">
    <name type="scientific">Reticulomyxa filosa</name>
    <dbReference type="NCBI Taxonomy" id="46433"/>
    <lineage>
        <taxon>Eukaryota</taxon>
        <taxon>Sar</taxon>
        <taxon>Rhizaria</taxon>
        <taxon>Retaria</taxon>
        <taxon>Foraminifera</taxon>
        <taxon>Monothalamids</taxon>
        <taxon>Reticulomyxidae</taxon>
        <taxon>Reticulomyxa</taxon>
    </lineage>
</organism>
<dbReference type="Pfam" id="PF00227">
    <property type="entry name" value="Proteasome"/>
    <property type="match status" value="1"/>
</dbReference>
<evidence type="ECO:0000313" key="6">
    <source>
        <dbReference type="Proteomes" id="UP000023152"/>
    </source>
</evidence>
<comment type="caution">
    <text evidence="5">The sequence shown here is derived from an EMBL/GenBank/DDBJ whole genome shotgun (WGS) entry which is preliminary data.</text>
</comment>
<dbReference type="EMBL" id="ASPP01009683">
    <property type="protein sequence ID" value="ETO23818.1"/>
    <property type="molecule type" value="Genomic_DNA"/>
</dbReference>
<evidence type="ECO:0000256" key="1">
    <source>
        <dbReference type="ARBA" id="ARBA00022942"/>
    </source>
</evidence>
<dbReference type="SUPFAM" id="SSF56235">
    <property type="entry name" value="N-terminal nucleophile aminohydrolases (Ntn hydrolases)"/>
    <property type="match status" value="1"/>
</dbReference>
<dbReference type="GO" id="GO:0019773">
    <property type="term" value="C:proteasome core complex, alpha-subunit complex"/>
    <property type="evidence" value="ECO:0007669"/>
    <property type="project" value="UniProtKB-UniRule"/>
</dbReference>
<keyword evidence="1 2" id="KW-0647">Proteasome</keyword>
<feature type="non-terminal residue" evidence="5">
    <location>
        <position position="185"/>
    </location>
</feature>
<dbReference type="PROSITE" id="PS51475">
    <property type="entry name" value="PROTEASOME_ALPHA_2"/>
    <property type="match status" value="1"/>
</dbReference>
<evidence type="ECO:0000259" key="4">
    <source>
        <dbReference type="PROSITE" id="PS00388"/>
    </source>
</evidence>